<keyword evidence="2 4" id="KW-0863">Zinc-finger</keyword>
<dbReference type="GO" id="GO:0008270">
    <property type="term" value="F:zinc ion binding"/>
    <property type="evidence" value="ECO:0007669"/>
    <property type="project" value="UniProtKB-KW"/>
</dbReference>
<organism evidence="7">
    <name type="scientific">Xenopus tropicalis</name>
    <name type="common">Western clawed frog</name>
    <name type="synonym">Silurana tropicalis</name>
    <dbReference type="NCBI Taxonomy" id="8364"/>
    <lineage>
        <taxon>Eukaryota</taxon>
        <taxon>Metazoa</taxon>
        <taxon>Chordata</taxon>
        <taxon>Craniata</taxon>
        <taxon>Vertebrata</taxon>
        <taxon>Euteleostomi</taxon>
        <taxon>Amphibia</taxon>
        <taxon>Batrachia</taxon>
        <taxon>Anura</taxon>
        <taxon>Pipoidea</taxon>
        <taxon>Pipidae</taxon>
        <taxon>Xenopodinae</taxon>
        <taxon>Xenopus</taxon>
        <taxon>Silurana</taxon>
    </lineage>
</organism>
<evidence type="ECO:0000256" key="3">
    <source>
        <dbReference type="ARBA" id="ARBA00022833"/>
    </source>
</evidence>
<dbReference type="Gene3D" id="3.30.40.10">
    <property type="entry name" value="Zinc/RING finger domain, C3HC4 (zinc finger)"/>
    <property type="match status" value="1"/>
</dbReference>
<gene>
    <name evidence="7" type="ORF">XENTR_v90027213mg</name>
</gene>
<keyword evidence="5" id="KW-0472">Membrane</keyword>
<keyword evidence="3" id="KW-0862">Zinc</keyword>
<feature type="domain" description="RING-type" evidence="6">
    <location>
        <begin position="94"/>
        <end position="140"/>
    </location>
</feature>
<proteinExistence type="predicted"/>
<dbReference type="SUPFAM" id="SSF57850">
    <property type="entry name" value="RING/U-box"/>
    <property type="match status" value="1"/>
</dbReference>
<keyword evidence="5" id="KW-1133">Transmembrane helix</keyword>
<dbReference type="InterPro" id="IPR017907">
    <property type="entry name" value="Znf_RING_CS"/>
</dbReference>
<keyword evidence="5" id="KW-0812">Transmembrane</keyword>
<reference evidence="7" key="1">
    <citation type="submission" date="2009-11" db="EMBL/GenBank/DDBJ databases">
        <authorList>
            <consortium name="US DOE Joint Genome Institute (JGI-PGF)"/>
            <person name="Ottilar R."/>
            <person name="Schmutz J."/>
            <person name="Salamov A."/>
            <person name="Cheng J.F."/>
            <person name="Lucas S."/>
            <person name="Pitluck S."/>
            <person name="Gundlach H."/>
            <person name="Guo Y."/>
            <person name="Haberer G."/>
            <person name="Nasrallah J."/>
            <person name="Mayer K.F.X."/>
            <person name="van de Peer Y."/>
            <person name="Weigel D."/>
            <person name="Grigoriev I.V."/>
        </authorList>
    </citation>
    <scope>NUCLEOTIDE SEQUENCE</scope>
    <source>
        <strain evidence="7">Nigerian</strain>
    </source>
</reference>
<keyword evidence="1" id="KW-0479">Metal-binding</keyword>
<dbReference type="Pfam" id="PF13639">
    <property type="entry name" value="zf-RING_2"/>
    <property type="match status" value="1"/>
</dbReference>
<dbReference type="InterPro" id="IPR001841">
    <property type="entry name" value="Znf_RING"/>
</dbReference>
<evidence type="ECO:0000256" key="5">
    <source>
        <dbReference type="SAM" id="Phobius"/>
    </source>
</evidence>
<evidence type="ECO:0000256" key="4">
    <source>
        <dbReference type="PROSITE-ProRule" id="PRU00175"/>
    </source>
</evidence>
<dbReference type="PANTHER" id="PTHR22791:SF28">
    <property type="entry name" value="E3 UBIQUITIN-PROTEIN LIGASE RNF186"/>
    <property type="match status" value="1"/>
</dbReference>
<evidence type="ECO:0000256" key="2">
    <source>
        <dbReference type="ARBA" id="ARBA00022771"/>
    </source>
</evidence>
<feature type="transmembrane region" description="Helical" evidence="5">
    <location>
        <begin position="229"/>
        <end position="247"/>
    </location>
</feature>
<dbReference type="InterPro" id="IPR051435">
    <property type="entry name" value="RING_finger_E3_ubiq-ligases"/>
</dbReference>
<evidence type="ECO:0000259" key="6">
    <source>
        <dbReference type="PROSITE" id="PS50089"/>
    </source>
</evidence>
<dbReference type="EMBL" id="KV460503">
    <property type="protein sequence ID" value="OCA17361.1"/>
    <property type="molecule type" value="Genomic_DNA"/>
</dbReference>
<evidence type="ECO:0000256" key="1">
    <source>
        <dbReference type="ARBA" id="ARBA00022723"/>
    </source>
</evidence>
<name>A0A1B8Y3B3_XENTR</name>
<feature type="transmembrane region" description="Helical" evidence="5">
    <location>
        <begin position="204"/>
        <end position="223"/>
    </location>
</feature>
<dbReference type="PANTHER" id="PTHR22791">
    <property type="entry name" value="RING-TYPE DOMAIN-CONTAINING PROTEIN"/>
    <property type="match status" value="1"/>
</dbReference>
<sequence length="270" mass="28911">MMDSADPIPIAGEEPACECCSSNMDPNSASKQASAVTPCVDLPSAEQAADIGSGTGLRGVELCIDQQKPLAPSDLPPSIANQDAVDPEGTDMDCPVCFSKYDIYRTPKELSCRHTFCIVCLKLLLHHEKDAWLIPCPICRCSTTVFGGLICTLPNKESLMSRLEDSGLPQASQGPEVSISMNCGSHHVGIEDGHDSVRMAAQRLAVLLLILLILLIIILQFVYSGILNWVLGFILGLVAIVALLLCFGPNCKVKLPIASATQEKDNHPTV</sequence>
<reference evidence="7" key="2">
    <citation type="journal article" date="2010" name="Science">
        <title>The genome of the Western clawed frog Xenopus tropicalis.</title>
        <authorList>
            <person name="Hellsten U."/>
            <person name="Harland R.M."/>
            <person name="Gilchrist M.J."/>
            <person name="Hendrix D."/>
            <person name="Jurka J."/>
            <person name="Kapitonov V."/>
            <person name="Ovcharenko I."/>
            <person name="Putnam N.H."/>
            <person name="Shu S."/>
            <person name="Taher L."/>
            <person name="Blitz I.L."/>
            <person name="Blumberg B."/>
            <person name="Dichmann D.S."/>
            <person name="Dubchak I."/>
            <person name="Amaya E."/>
            <person name="Detter J.C."/>
            <person name="Fletcher R."/>
            <person name="Gerhard D.S."/>
            <person name="Goodstein D."/>
            <person name="Graves T."/>
            <person name="Grigoriev I.V."/>
            <person name="Grimwood J."/>
            <person name="Kawashima T."/>
            <person name="Lindquist E."/>
            <person name="Lucas S.M."/>
            <person name="Mead P.E."/>
            <person name="Mitros T."/>
            <person name="Ogino H."/>
            <person name="Ohta Y."/>
            <person name="Poliakov A.V."/>
            <person name="Pollet N."/>
            <person name="Robert J."/>
            <person name="Salamov A."/>
            <person name="Sater A.K."/>
            <person name="Schmutz J."/>
            <person name="Terry A."/>
            <person name="Vize P.D."/>
            <person name="Warren W.C."/>
            <person name="Wells D."/>
            <person name="Wills A."/>
            <person name="Wilson R.K."/>
            <person name="Zimmerman L.B."/>
            <person name="Zorn A.M."/>
            <person name="Grainger R."/>
            <person name="Grammer T."/>
            <person name="Khokha M.K."/>
            <person name="Richardson P.M."/>
            <person name="Rokhsar D.S."/>
        </authorList>
    </citation>
    <scope>NUCLEOTIDE SEQUENCE [LARGE SCALE GENOMIC DNA]</scope>
    <source>
        <strain evidence="7">Nigerian</strain>
    </source>
</reference>
<evidence type="ECO:0000313" key="7">
    <source>
        <dbReference type="EMBL" id="OCA17361.1"/>
    </source>
</evidence>
<reference evidence="7" key="3">
    <citation type="submission" date="2016-05" db="EMBL/GenBank/DDBJ databases">
        <title>WGS assembly of Xenopus tropicalis.</title>
        <authorList>
            <person name="Sessions A."/>
            <person name="Jenkins J."/>
            <person name="Mitros T."/>
            <person name="Lyons J.T."/>
            <person name="Dichmann D.S."/>
            <person name="Robert J."/>
            <person name="Harland R.M."/>
            <person name="Rokhsar D.S."/>
        </authorList>
    </citation>
    <scope>NUCLEOTIDE SEQUENCE</scope>
    <source>
        <strain evidence="7">Nigerian</strain>
    </source>
</reference>
<dbReference type="InterPro" id="IPR013083">
    <property type="entry name" value="Znf_RING/FYVE/PHD"/>
</dbReference>
<dbReference type="PROSITE" id="PS50089">
    <property type="entry name" value="ZF_RING_2"/>
    <property type="match status" value="1"/>
</dbReference>
<dbReference type="PROSITE" id="PS00518">
    <property type="entry name" value="ZF_RING_1"/>
    <property type="match status" value="1"/>
</dbReference>
<dbReference type="AlphaFoldDB" id="A0A1B8Y3B3"/>
<protein>
    <recommendedName>
        <fullName evidence="6">RING-type domain-containing protein</fullName>
    </recommendedName>
</protein>
<dbReference type="SMART" id="SM00184">
    <property type="entry name" value="RING"/>
    <property type="match status" value="1"/>
</dbReference>
<accession>A0A1B8Y3B3</accession>